<evidence type="ECO:0000256" key="2">
    <source>
        <dbReference type="SAM" id="SignalP"/>
    </source>
</evidence>
<protein>
    <recommendedName>
        <fullName evidence="5">Beta-glucosidase</fullName>
    </recommendedName>
</protein>
<keyword evidence="2" id="KW-0732">Signal</keyword>
<dbReference type="Pfam" id="PF00232">
    <property type="entry name" value="Glyco_hydro_1"/>
    <property type="match status" value="1"/>
</dbReference>
<dbReference type="Gene3D" id="3.20.20.80">
    <property type="entry name" value="Glycosidases"/>
    <property type="match status" value="1"/>
</dbReference>
<dbReference type="AlphaFoldDB" id="A0AAW0G2S0"/>
<evidence type="ECO:0000313" key="3">
    <source>
        <dbReference type="EMBL" id="KAK7683350.1"/>
    </source>
</evidence>
<gene>
    <name evidence="3" type="ORF">QCA50_013612</name>
</gene>
<dbReference type="PANTHER" id="PTHR10353:SF53">
    <property type="entry name" value="BETA-1,4-GLUCOSIDASE (EUROFUNG)"/>
    <property type="match status" value="1"/>
</dbReference>
<dbReference type="SUPFAM" id="SSF51445">
    <property type="entry name" value="(Trans)glycosidases"/>
    <property type="match status" value="1"/>
</dbReference>
<feature type="chain" id="PRO_5043396067" description="Beta-glucosidase" evidence="2">
    <location>
        <begin position="22"/>
        <end position="582"/>
    </location>
</feature>
<sequence length="582" mass="64673">MWSKLLNTVLLSVITTQLAFSQSIPVGPLPSLPTAVTSGYTQQDLDGLWQSVEKGGVSVVPANVTHVLEPVANFSVGPDPPRFRPSYLQASTDSLKFPKGFLYGVSTAATQVEGGVKEGGRGPSIYDWGCHILPLFCNNENPDVTVNEYYQYKQDIQRVKAMGVTTFSFSIAWPRILPFGTKGSPVSEEGLKFYDDFIDELLKNGIEPVATLFHWDAPLNIVAQYGAFLNSSVVDDFNNYASIVFQRYGKKVKTWHTFNEPRVYCSFYAGFPYESKYPDGVNTTTAPFTCIPNIIKTHAVAVQTYRNLVSEGKIAKGKIALKHNGAKPVPFDPNSESDQEVVERVADLGVGIFSQPIYVDGNYPQRVLDTIPARILRRFTEEEKKIIKGSADFYAIDAYATGAAKTPPEGIEACASNMGDPNWPNCVDTSPAAGHSLATGWALGAAGDLITRGGADTSQLLRYQLNWLTTTYPSPGGIYITEFGFAEPFEAMLPELYQITWDERRSNYLLDYLNEALLAIHEDKIDLRGVFFWTPYDNFEWNLGTPVKYGLQHVNFSSPGLDRAYKQSFFQVRNFFEQHLSN</sequence>
<feature type="signal peptide" evidence="2">
    <location>
        <begin position="1"/>
        <end position="21"/>
    </location>
</feature>
<keyword evidence="4" id="KW-1185">Reference proteome</keyword>
<dbReference type="PANTHER" id="PTHR10353">
    <property type="entry name" value="GLYCOSYL HYDROLASE"/>
    <property type="match status" value="1"/>
</dbReference>
<dbReference type="EMBL" id="JASBNA010000031">
    <property type="protein sequence ID" value="KAK7683350.1"/>
    <property type="molecule type" value="Genomic_DNA"/>
</dbReference>
<dbReference type="InterPro" id="IPR001360">
    <property type="entry name" value="Glyco_hydro_1"/>
</dbReference>
<proteinExistence type="inferred from homology"/>
<evidence type="ECO:0000313" key="4">
    <source>
        <dbReference type="Proteomes" id="UP001385951"/>
    </source>
</evidence>
<dbReference type="InterPro" id="IPR017853">
    <property type="entry name" value="GH"/>
</dbReference>
<dbReference type="GO" id="GO:0008422">
    <property type="term" value="F:beta-glucosidase activity"/>
    <property type="evidence" value="ECO:0007669"/>
    <property type="project" value="TreeGrafter"/>
</dbReference>
<dbReference type="PRINTS" id="PR00131">
    <property type="entry name" value="GLHYDRLASE1"/>
</dbReference>
<comment type="caution">
    <text evidence="3">The sequence shown here is derived from an EMBL/GenBank/DDBJ whole genome shotgun (WGS) entry which is preliminary data.</text>
</comment>
<dbReference type="Proteomes" id="UP001385951">
    <property type="component" value="Unassembled WGS sequence"/>
</dbReference>
<accession>A0AAW0G2S0</accession>
<name>A0AAW0G2S0_9APHY</name>
<evidence type="ECO:0008006" key="5">
    <source>
        <dbReference type="Google" id="ProtNLM"/>
    </source>
</evidence>
<dbReference type="GO" id="GO:0005975">
    <property type="term" value="P:carbohydrate metabolic process"/>
    <property type="evidence" value="ECO:0007669"/>
    <property type="project" value="InterPro"/>
</dbReference>
<comment type="similarity">
    <text evidence="1">Belongs to the glycosyl hydrolase 1 family.</text>
</comment>
<reference evidence="3 4" key="1">
    <citation type="submission" date="2022-09" db="EMBL/GenBank/DDBJ databases">
        <authorList>
            <person name="Palmer J.M."/>
        </authorList>
    </citation>
    <scope>NUCLEOTIDE SEQUENCE [LARGE SCALE GENOMIC DNA]</scope>
    <source>
        <strain evidence="3 4">DSM 7382</strain>
    </source>
</reference>
<organism evidence="3 4">
    <name type="scientific">Cerrena zonata</name>
    <dbReference type="NCBI Taxonomy" id="2478898"/>
    <lineage>
        <taxon>Eukaryota</taxon>
        <taxon>Fungi</taxon>
        <taxon>Dikarya</taxon>
        <taxon>Basidiomycota</taxon>
        <taxon>Agaricomycotina</taxon>
        <taxon>Agaricomycetes</taxon>
        <taxon>Polyporales</taxon>
        <taxon>Cerrenaceae</taxon>
        <taxon>Cerrena</taxon>
    </lineage>
</organism>
<evidence type="ECO:0000256" key="1">
    <source>
        <dbReference type="RuleBase" id="RU003690"/>
    </source>
</evidence>